<dbReference type="CDD" id="cd18086">
    <property type="entry name" value="HsC9orf114-like"/>
    <property type="match status" value="1"/>
</dbReference>
<evidence type="ECO:0000313" key="3">
    <source>
        <dbReference type="EMBL" id="CRK94906.1"/>
    </source>
</evidence>
<dbReference type="InterPro" id="IPR012340">
    <property type="entry name" value="NA-bd_OB-fold"/>
</dbReference>
<dbReference type="InterPro" id="IPR029026">
    <property type="entry name" value="tRNA_m1G_MTases_N"/>
</dbReference>
<dbReference type="AlphaFoldDB" id="A0A1J1I576"/>
<dbReference type="Gene3D" id="2.40.50.140">
    <property type="entry name" value="Nucleic acid-binding proteins"/>
    <property type="match status" value="1"/>
</dbReference>
<dbReference type="EMBL" id="CVRI01000040">
    <property type="protein sequence ID" value="CRK94906.1"/>
    <property type="molecule type" value="Genomic_DNA"/>
</dbReference>
<dbReference type="STRING" id="568069.A0A1J1I576"/>
<name>A0A1J1I576_9DIPT</name>
<dbReference type="InterPro" id="IPR003750">
    <property type="entry name" value="Put_MeTrfase-C9orf114-like"/>
</dbReference>
<dbReference type="Gene3D" id="3.40.1280.10">
    <property type="match status" value="1"/>
</dbReference>
<dbReference type="SUPFAM" id="SSF50249">
    <property type="entry name" value="Nucleic acid-binding proteins"/>
    <property type="match status" value="1"/>
</dbReference>
<dbReference type="SUPFAM" id="SSF75217">
    <property type="entry name" value="alpha/beta knot"/>
    <property type="match status" value="1"/>
</dbReference>
<dbReference type="Pfam" id="PF02598">
    <property type="entry name" value="Methyltrn_RNA_3"/>
    <property type="match status" value="1"/>
</dbReference>
<dbReference type="InterPro" id="IPR029028">
    <property type="entry name" value="Alpha/beta_knot_MTases"/>
</dbReference>
<gene>
    <name evidence="3" type="ORF">CLUMA_CG008398</name>
</gene>
<feature type="compositionally biased region" description="Low complexity" evidence="2">
    <location>
        <begin position="403"/>
        <end position="413"/>
    </location>
</feature>
<reference evidence="3 4" key="1">
    <citation type="submission" date="2015-04" db="EMBL/GenBank/DDBJ databases">
        <authorList>
            <person name="Syromyatnikov M.Y."/>
            <person name="Popov V.N."/>
        </authorList>
    </citation>
    <scope>NUCLEOTIDE SEQUENCE [LARGE SCALE GENOMIC DNA]</scope>
</reference>
<dbReference type="Proteomes" id="UP000183832">
    <property type="component" value="Unassembled WGS sequence"/>
</dbReference>
<keyword evidence="4" id="KW-1185">Reference proteome</keyword>
<dbReference type="OrthoDB" id="361029at2759"/>
<comment type="similarity">
    <text evidence="1">Belongs to the class IV-like SAM-binding methyltransferase superfamily.</text>
</comment>
<dbReference type="PANTHER" id="PTHR12150">
    <property type="entry name" value="CLASS IV SAM-BINDING METHYLTRANSFERASE-RELATED"/>
    <property type="match status" value="1"/>
</dbReference>
<evidence type="ECO:0000256" key="1">
    <source>
        <dbReference type="ARBA" id="ARBA00009841"/>
    </source>
</evidence>
<sequence length="419" mass="47483">MDSKDFKIKKELKRKKRQEKLIKEAEHYEAVKKAKIVQKEQEKIQKNIKYVSTVSIAISGSILDNAQSPELRTYLAGQIARAACIYNIDEIVIFDDQPTGNVTTTRMQTLETTDGVKTARTCCIQFARILQYLECPQYLRKFFFPLHNDLKFSGLLNPLDSQHHLRATSEFIYREGITTNKPHPKGSFVNVGLLNDVLVNKQLAENLRVTVKLPPNTELKSKKLRGIVVSPSEPRRATGIYWGYNVRVANSISQVFSQSPYPEGYDVTIGTSDKGENVQEVETKSVKFNHLLIVFGGLLGLENAVENDDELNVDDPSLLFDHYFNVVPQQGSRTIRTEEAVLITLSSLAEKIEPMNAPPEFKLKDLIAQSEDTGNVQTFREPMKRKNKIQKKKKEISDCSGESSDNNYSANDNDMSRFD</sequence>
<feature type="region of interest" description="Disordered" evidence="2">
    <location>
        <begin position="374"/>
        <end position="419"/>
    </location>
</feature>
<accession>A0A1J1I576</accession>
<protein>
    <submittedName>
        <fullName evidence="3">CLUMA_CG008398, isoform A</fullName>
    </submittedName>
</protein>
<evidence type="ECO:0000313" key="4">
    <source>
        <dbReference type="Proteomes" id="UP000183832"/>
    </source>
</evidence>
<organism evidence="3 4">
    <name type="scientific">Clunio marinus</name>
    <dbReference type="NCBI Taxonomy" id="568069"/>
    <lineage>
        <taxon>Eukaryota</taxon>
        <taxon>Metazoa</taxon>
        <taxon>Ecdysozoa</taxon>
        <taxon>Arthropoda</taxon>
        <taxon>Hexapoda</taxon>
        <taxon>Insecta</taxon>
        <taxon>Pterygota</taxon>
        <taxon>Neoptera</taxon>
        <taxon>Endopterygota</taxon>
        <taxon>Diptera</taxon>
        <taxon>Nematocera</taxon>
        <taxon>Chironomoidea</taxon>
        <taxon>Chironomidae</taxon>
        <taxon>Clunio</taxon>
    </lineage>
</organism>
<evidence type="ECO:0000256" key="2">
    <source>
        <dbReference type="SAM" id="MobiDB-lite"/>
    </source>
</evidence>
<proteinExistence type="inferred from homology"/>
<dbReference type="PANTHER" id="PTHR12150:SF13">
    <property type="entry name" value="METHYLTRANSFERASE C9ORF114-RELATED"/>
    <property type="match status" value="1"/>
</dbReference>
<feature type="compositionally biased region" description="Basic residues" evidence="2">
    <location>
        <begin position="383"/>
        <end position="394"/>
    </location>
</feature>